<dbReference type="InterPro" id="IPR052920">
    <property type="entry name" value="DNA-binding_regulatory"/>
</dbReference>
<evidence type="ECO:0000313" key="4">
    <source>
        <dbReference type="Proteomes" id="UP000182762"/>
    </source>
</evidence>
<keyword evidence="4" id="KW-1185">Reference proteome</keyword>
<dbReference type="SUPFAM" id="SSF53474">
    <property type="entry name" value="alpha/beta-Hydrolases"/>
    <property type="match status" value="1"/>
</dbReference>
<evidence type="ECO:0000313" key="3">
    <source>
        <dbReference type="EMBL" id="SFQ14492.1"/>
    </source>
</evidence>
<dbReference type="Gene3D" id="3.40.50.1820">
    <property type="entry name" value="alpha/beta hydrolase"/>
    <property type="match status" value="1"/>
</dbReference>
<gene>
    <name evidence="3" type="ORF">SAMN02745910_00386</name>
</gene>
<evidence type="ECO:0000259" key="2">
    <source>
        <dbReference type="Pfam" id="PF12146"/>
    </source>
</evidence>
<proteinExistence type="predicted"/>
<dbReference type="Pfam" id="PF12146">
    <property type="entry name" value="Hydrolase_4"/>
    <property type="match status" value="1"/>
</dbReference>
<feature type="chain" id="PRO_5045703300" description="Serine aminopeptidase S33 domain-containing protein" evidence="1">
    <location>
        <begin position="21"/>
        <end position="302"/>
    </location>
</feature>
<dbReference type="EMBL" id="FOXX01000001">
    <property type="protein sequence ID" value="SFQ14492.1"/>
    <property type="molecule type" value="Genomic_DNA"/>
</dbReference>
<keyword evidence="1" id="KW-0732">Signal</keyword>
<feature type="signal peptide" evidence="1">
    <location>
        <begin position="1"/>
        <end position="20"/>
    </location>
</feature>
<dbReference type="InterPro" id="IPR029058">
    <property type="entry name" value="AB_hydrolase_fold"/>
</dbReference>
<sequence length="302" mass="34916">MKKRWIGAALALASAAGAGAFFTNKVMYIKKKTEEQILESEQRSTHFSREEYEAVEKEHFSVPSSFGYDIYGTIIAPHPENKFMIFCHGVTVNSLTSFKYMKLFLNEGWNVVSYDHRRHGKSGGKTTSYGFYEKQDLKAVVEMVKAKFGEYIRLGVHGESMGAVTTLLYASMKESRADFYIADCPFSDFKQQLVHRLKEDFKLPPFPIIPLANFVLKWRDGYRLTDISPLNEIEKIKEPVLFIHSAEDTYILPQMTKELYRKKQGEKMLFIASHGTHARSLVDNYEHYEETVRSFLTKFHLQ</sequence>
<reference evidence="3 4" key="1">
    <citation type="submission" date="2016-10" db="EMBL/GenBank/DDBJ databases">
        <authorList>
            <person name="Varghese N."/>
            <person name="Submissions S."/>
        </authorList>
    </citation>
    <scope>NUCLEOTIDE SEQUENCE [LARGE SCALE GENOMIC DNA]</scope>
    <source>
        <strain evidence="3 4">DSM 13796</strain>
    </source>
</reference>
<dbReference type="RefSeq" id="WP_061801896.1">
    <property type="nucleotide sequence ID" value="NZ_FOXX01000001.1"/>
</dbReference>
<feature type="domain" description="Serine aminopeptidase S33" evidence="2">
    <location>
        <begin position="82"/>
        <end position="195"/>
    </location>
</feature>
<dbReference type="Proteomes" id="UP000182762">
    <property type="component" value="Unassembled WGS sequence"/>
</dbReference>
<dbReference type="GeneID" id="93709159"/>
<organism evidence="3 4">
    <name type="scientific">Priestia endophytica DSM 13796</name>
    <dbReference type="NCBI Taxonomy" id="1121089"/>
    <lineage>
        <taxon>Bacteria</taxon>
        <taxon>Bacillati</taxon>
        <taxon>Bacillota</taxon>
        <taxon>Bacilli</taxon>
        <taxon>Bacillales</taxon>
        <taxon>Bacillaceae</taxon>
        <taxon>Priestia</taxon>
    </lineage>
</organism>
<comment type="caution">
    <text evidence="3">The sequence shown here is derived from an EMBL/GenBank/DDBJ whole genome shotgun (WGS) entry which is preliminary data.</text>
</comment>
<dbReference type="PANTHER" id="PTHR43358">
    <property type="entry name" value="ALPHA/BETA-HYDROLASE"/>
    <property type="match status" value="1"/>
</dbReference>
<protein>
    <recommendedName>
        <fullName evidence="2">Serine aminopeptidase S33 domain-containing protein</fullName>
    </recommendedName>
</protein>
<dbReference type="PANTHER" id="PTHR43358:SF5">
    <property type="entry name" value="EXPORTED PROTEIN"/>
    <property type="match status" value="1"/>
</dbReference>
<dbReference type="InterPro" id="IPR022742">
    <property type="entry name" value="Hydrolase_4"/>
</dbReference>
<evidence type="ECO:0000256" key="1">
    <source>
        <dbReference type="SAM" id="SignalP"/>
    </source>
</evidence>
<accession>A0A1I5W423</accession>
<name>A0A1I5W423_9BACI</name>